<feature type="compositionally biased region" description="Low complexity" evidence="1">
    <location>
        <begin position="46"/>
        <end position="56"/>
    </location>
</feature>
<dbReference type="SUPFAM" id="SSF82199">
    <property type="entry name" value="SET domain"/>
    <property type="match status" value="1"/>
</dbReference>
<feature type="region of interest" description="Disordered" evidence="1">
    <location>
        <begin position="1094"/>
        <end position="1130"/>
    </location>
</feature>
<feature type="compositionally biased region" description="Gly residues" evidence="1">
    <location>
        <begin position="141"/>
        <end position="155"/>
    </location>
</feature>
<evidence type="ECO:0000259" key="2">
    <source>
        <dbReference type="PROSITE" id="PS50280"/>
    </source>
</evidence>
<feature type="region of interest" description="Disordered" evidence="1">
    <location>
        <begin position="129"/>
        <end position="156"/>
    </location>
</feature>
<sequence>MEEQNDTRGNGVDGTLLPSDDAMAVVAAAAPPARKRGRQPGGGSGAASAPLAPGIGTKFFPKDAQGARQTARRLEPQLRQLVPQGAVVDWSGALARLEMACYKTVEDLCGDLQAPLEASISAELATLGRSGSGTGLAQTGSSGGGSEGSAPGGFEGSTLALAAAPAAAGPTDANGLTASRRGRQLNAMMHTFLADLHEAIDDLTRVHVDAAKQAAAKEYNSTMAGMLGTLPPELCGIPENVPGALLPPAVLHNREPYFSVPEWRKEPFPPRAYESLTEYAIRSNIPSERAVLAAKLRTRRPDGAAEHFSVEHGKELGAESCKLKEAELAAAVRERRVLKMNEHVVEVDCWGMDCYTRRNIFDAVRESGAFKYCRNGDSEAGSKSLGPGTSATAGQASADAEDPETADTAAGRAASAPPAGASAAEHHGAPGPAKQEPGNRRVRAPSPSPTPPLEQQPAPATAPAFGDDPTRDDEAIAVALAAEEDDFVAAPSRAAGGRQGRGRRKAAVAAGDRMQASAEGGAAAPGQLLVSPAPAACDPGEAQAINDWIDRRVLCTSIAKGREGWNLLRVLEAASADARARGDRACSKAAAAVIARLRQIGWSYFRLHPKGRGVVCNVPGGLPAFTFVEEYLGELHSPWRWFEIQDAIKKLTQQELPDFYNITLERPRDDPDGYDVLFVEAAFMASFASRMSHSCTPNCAAVVVSVNGRLTIAMYTKRRIEPGEELTFDYSSVTESEKEYREAICLCGSRLCRGSYLYYSGSTAFTQVMEQRHNFLHRQVMLLRASVEPLLEADRQRLKAHCIGPTSLGNDTPGNNRHADWAIGEGGFRQQTVDENGQQGQAESRARPPRGAKQRLNASSIGAPDWVQKWAALVLEYVELEKRELPGVLLALPPHLGRYTQQSAEIEAEAIAQNRVQQIVITLDKVKHVLRQPDQLQTAPMRLLSEDEVVEHLWSGANSVAKRTLKCAANHLCKESAVVQKLFGLWNANGGGRKGGGGDDDEALAKALPGRLADFASGPEGKQAPRLAKVVKVVAQKAKTPADARRLLQSLEAELRAVDNEGGVGVHTAAADMLHLYSTTLTWFTAERGYKASPEAEPAAVADDEAGPSAGTEVAAPADDAGPAEDAAASAAAAPKRKAAVKLSDPSVLCKRYGPWFMWGQLSGWYKQTVYDPTASLSAERRGTLSLPDVESFYRSGNKAGYSYKDRASVLKHIETCPDAQWRTSLPFNFRNDAKIYGSPMFDQIYLEAIGQPERNPMPAVLQHLKEVKTPLQAKPGKGGR</sequence>
<feature type="compositionally biased region" description="Polar residues" evidence="1">
    <location>
        <begin position="833"/>
        <end position="842"/>
    </location>
</feature>
<dbReference type="Gene3D" id="2.170.270.10">
    <property type="entry name" value="SET domain"/>
    <property type="match status" value="1"/>
</dbReference>
<dbReference type="InterPro" id="IPR001214">
    <property type="entry name" value="SET_dom"/>
</dbReference>
<feature type="compositionally biased region" description="Low complexity" evidence="1">
    <location>
        <begin position="22"/>
        <end position="32"/>
    </location>
</feature>
<feature type="compositionally biased region" description="Low complexity" evidence="1">
    <location>
        <begin position="1115"/>
        <end position="1130"/>
    </location>
</feature>
<feature type="region of interest" description="Disordered" evidence="1">
    <location>
        <begin position="833"/>
        <end position="858"/>
    </location>
</feature>
<gene>
    <name evidence="3" type="ORF">GPECTOR_53g102</name>
</gene>
<dbReference type="EMBL" id="LSYV01000054">
    <property type="protein sequence ID" value="KXZ45516.1"/>
    <property type="molecule type" value="Genomic_DNA"/>
</dbReference>
<dbReference type="Pfam" id="PF19633">
    <property type="entry name" value="SDG2_C"/>
    <property type="match status" value="3"/>
</dbReference>
<name>A0A150G6L8_GONPE</name>
<feature type="region of interest" description="Disordered" evidence="1">
    <location>
        <begin position="489"/>
        <end position="509"/>
    </location>
</feature>
<dbReference type="InterPro" id="IPR046341">
    <property type="entry name" value="SET_dom_sf"/>
</dbReference>
<dbReference type="STRING" id="33097.A0A150G6L8"/>
<dbReference type="SMART" id="SM00317">
    <property type="entry name" value="SET"/>
    <property type="match status" value="1"/>
</dbReference>
<dbReference type="PANTHER" id="PTHR46655:SF1">
    <property type="entry name" value="HISTONE-LYSINE N-METHYLTRANSFERASE ATXR3"/>
    <property type="match status" value="1"/>
</dbReference>
<dbReference type="Proteomes" id="UP000075714">
    <property type="component" value="Unassembled WGS sequence"/>
</dbReference>
<feature type="region of interest" description="Disordered" evidence="1">
    <location>
        <begin position="1"/>
        <end position="72"/>
    </location>
</feature>
<dbReference type="InterPro" id="IPR045606">
    <property type="entry name" value="ATXR3_C"/>
</dbReference>
<evidence type="ECO:0000313" key="3">
    <source>
        <dbReference type="EMBL" id="KXZ45516.1"/>
    </source>
</evidence>
<evidence type="ECO:0000313" key="4">
    <source>
        <dbReference type="Proteomes" id="UP000075714"/>
    </source>
</evidence>
<dbReference type="OrthoDB" id="308383at2759"/>
<dbReference type="PROSITE" id="PS50280">
    <property type="entry name" value="SET"/>
    <property type="match status" value="1"/>
</dbReference>
<accession>A0A150G6L8</accession>
<keyword evidence="4" id="KW-1185">Reference proteome</keyword>
<dbReference type="Pfam" id="PF00856">
    <property type="entry name" value="SET"/>
    <property type="match status" value="1"/>
</dbReference>
<evidence type="ECO:0000256" key="1">
    <source>
        <dbReference type="SAM" id="MobiDB-lite"/>
    </source>
</evidence>
<feature type="compositionally biased region" description="Low complexity" evidence="1">
    <location>
        <begin position="406"/>
        <end position="433"/>
    </location>
</feature>
<dbReference type="PANTHER" id="PTHR46655">
    <property type="entry name" value="HISTONE-LYSINE N-METHYLTRANSFERASE ATXR3"/>
    <property type="match status" value="1"/>
</dbReference>
<reference evidence="4" key="1">
    <citation type="journal article" date="2016" name="Nat. Commun.">
        <title>The Gonium pectorale genome demonstrates co-option of cell cycle regulation during the evolution of multicellularity.</title>
        <authorList>
            <person name="Hanschen E.R."/>
            <person name="Marriage T.N."/>
            <person name="Ferris P.J."/>
            <person name="Hamaji T."/>
            <person name="Toyoda A."/>
            <person name="Fujiyama A."/>
            <person name="Neme R."/>
            <person name="Noguchi H."/>
            <person name="Minakuchi Y."/>
            <person name="Suzuki M."/>
            <person name="Kawai-Toyooka H."/>
            <person name="Smith D.R."/>
            <person name="Sparks H."/>
            <person name="Anderson J."/>
            <person name="Bakaric R."/>
            <person name="Luria V."/>
            <person name="Karger A."/>
            <person name="Kirschner M.W."/>
            <person name="Durand P.M."/>
            <person name="Michod R.E."/>
            <person name="Nozaki H."/>
            <person name="Olson B.J."/>
        </authorList>
    </citation>
    <scope>NUCLEOTIDE SEQUENCE [LARGE SCALE GENOMIC DNA]</scope>
    <source>
        <strain evidence="4">NIES-2863</strain>
    </source>
</reference>
<comment type="caution">
    <text evidence="3">The sequence shown here is derived from an EMBL/GenBank/DDBJ whole genome shotgun (WGS) entry which is preliminary data.</text>
</comment>
<protein>
    <recommendedName>
        <fullName evidence="2">SET domain-containing protein</fullName>
    </recommendedName>
</protein>
<feature type="domain" description="SET" evidence="2">
    <location>
        <begin position="600"/>
        <end position="731"/>
    </location>
</feature>
<organism evidence="3 4">
    <name type="scientific">Gonium pectorale</name>
    <name type="common">Green alga</name>
    <dbReference type="NCBI Taxonomy" id="33097"/>
    <lineage>
        <taxon>Eukaryota</taxon>
        <taxon>Viridiplantae</taxon>
        <taxon>Chlorophyta</taxon>
        <taxon>core chlorophytes</taxon>
        <taxon>Chlorophyceae</taxon>
        <taxon>CS clade</taxon>
        <taxon>Chlamydomonadales</taxon>
        <taxon>Volvocaceae</taxon>
        <taxon>Gonium</taxon>
    </lineage>
</organism>
<feature type="region of interest" description="Disordered" evidence="1">
    <location>
        <begin position="377"/>
        <end position="470"/>
    </location>
</feature>
<proteinExistence type="predicted"/>